<dbReference type="PROSITE" id="PS50893">
    <property type="entry name" value="ABC_TRANSPORTER_2"/>
    <property type="match status" value="1"/>
</dbReference>
<evidence type="ECO:0000256" key="6">
    <source>
        <dbReference type="ARBA" id="ARBA00022840"/>
    </source>
</evidence>
<dbReference type="SMART" id="SM00382">
    <property type="entry name" value="AAA"/>
    <property type="match status" value="1"/>
</dbReference>
<dbReference type="OrthoDB" id="66620at2759"/>
<dbReference type="EMBL" id="CABPRJ010001895">
    <property type="protein sequence ID" value="VVC39403.1"/>
    <property type="molecule type" value="Genomic_DNA"/>
</dbReference>
<keyword evidence="12" id="KW-1185">Reference proteome</keyword>
<gene>
    <name evidence="11" type="ORF">CINCED_3A002255</name>
</gene>
<evidence type="ECO:0000256" key="7">
    <source>
        <dbReference type="ARBA" id="ARBA00022989"/>
    </source>
</evidence>
<dbReference type="InterPro" id="IPR013525">
    <property type="entry name" value="ABC2_TM"/>
</dbReference>
<evidence type="ECO:0000256" key="5">
    <source>
        <dbReference type="ARBA" id="ARBA00022741"/>
    </source>
</evidence>
<dbReference type="Gene3D" id="3.40.50.300">
    <property type="entry name" value="P-loop containing nucleotide triphosphate hydrolases"/>
    <property type="match status" value="1"/>
</dbReference>
<keyword evidence="4 9" id="KW-0812">Transmembrane</keyword>
<sequence length="604" mass="69345">MELNSLLSNKGLDLRFLNLTYEVNTWTDLLKIEKKTILNGVSGAFYHGKLCAIIGCSGSGKTSLLNALSGYKSSGYSGTILTNNKPLEMDSFKKQSCYIMQEDHLHEQLTVREAMEFASKLKCLTLSLDECKIEMIDYILENLNLLKIQNTFTMHLSGGERRKLSIALELIHNPNIMFFDEPTSGLDSSSAKQVLVTLKDLANSGRTIVCTIHQASASQLKQFDILYILTPSGQCIYHGMTSNLLDYLAIQGLRCPLYHNTADYIIEISVGEYGDQAEKLVKYINNGKSTEWFGSNIQEHLVLENQVPTVLVSDKIKEKKCAKQNHYYHLIQFIILLHRCAVKVLREKFVTTRLLVHIIVSAVYGWVYFSVGVNASFIHDNLMLLFFSLLFIMYTASSSMIINFPLEIPILSKEHFNQWYSLSSYYLSFTIIDLPIQTVCTFMYCAVLYYFTGQPLEWPRFALYTLMMLMVGLLSQTIGMLIGTLFNDLRFSTILTSFLLMPWMMFGGIFIKISDTPEMFRWLFDISFMKHAMEGIMHCVYGLDRPRLYCPKIYCYNSLPSNVLKGLDMSVNKYWFNFIIVTSIYFLLKVLTYLVLKKKLQMHY</sequence>
<keyword evidence="11" id="KW-0378">Hydrolase</keyword>
<feature type="transmembrane region" description="Helical" evidence="9">
    <location>
        <begin position="463"/>
        <end position="486"/>
    </location>
</feature>
<keyword evidence="8 9" id="KW-0472">Membrane</keyword>
<feature type="transmembrane region" description="Helical" evidence="9">
    <location>
        <begin position="425"/>
        <end position="451"/>
    </location>
</feature>
<dbReference type="Pfam" id="PF00005">
    <property type="entry name" value="ABC_tran"/>
    <property type="match status" value="1"/>
</dbReference>
<name>A0A5E4N877_9HEMI</name>
<evidence type="ECO:0000256" key="3">
    <source>
        <dbReference type="ARBA" id="ARBA00022448"/>
    </source>
</evidence>
<dbReference type="PROSITE" id="PS00211">
    <property type="entry name" value="ABC_TRANSPORTER_1"/>
    <property type="match status" value="1"/>
</dbReference>
<dbReference type="InterPro" id="IPR003593">
    <property type="entry name" value="AAA+_ATPase"/>
</dbReference>
<protein>
    <submittedName>
        <fullName evidence="11">ABC transporter-like,P-loop containing nucleoside triphosphate hydrolase,AAA+ ATPase domain,ABC</fullName>
    </submittedName>
</protein>
<feature type="domain" description="ABC transporter" evidence="10">
    <location>
        <begin position="14"/>
        <end position="257"/>
    </location>
</feature>
<dbReference type="AlphaFoldDB" id="A0A5E4N877"/>
<evidence type="ECO:0000256" key="9">
    <source>
        <dbReference type="SAM" id="Phobius"/>
    </source>
</evidence>
<dbReference type="GO" id="GO:0140359">
    <property type="term" value="F:ABC-type transporter activity"/>
    <property type="evidence" value="ECO:0007669"/>
    <property type="project" value="InterPro"/>
</dbReference>
<dbReference type="GO" id="GO:0005886">
    <property type="term" value="C:plasma membrane"/>
    <property type="evidence" value="ECO:0007669"/>
    <property type="project" value="TreeGrafter"/>
</dbReference>
<keyword evidence="7 9" id="KW-1133">Transmembrane helix</keyword>
<feature type="transmembrane region" description="Helical" evidence="9">
    <location>
        <begin position="493"/>
        <end position="513"/>
    </location>
</feature>
<feature type="transmembrane region" description="Helical" evidence="9">
    <location>
        <begin position="574"/>
        <end position="596"/>
    </location>
</feature>
<dbReference type="InterPro" id="IPR027417">
    <property type="entry name" value="P-loop_NTPase"/>
</dbReference>
<keyword evidence="3" id="KW-0813">Transport</keyword>
<dbReference type="InterPro" id="IPR050352">
    <property type="entry name" value="ABCG_transporters"/>
</dbReference>
<dbReference type="Pfam" id="PF01061">
    <property type="entry name" value="ABC2_membrane"/>
    <property type="match status" value="1"/>
</dbReference>
<accession>A0A5E4N877</accession>
<dbReference type="Proteomes" id="UP000325440">
    <property type="component" value="Unassembled WGS sequence"/>
</dbReference>
<comment type="subcellular location">
    <subcellularLocation>
        <location evidence="1">Membrane</location>
        <topology evidence="1">Multi-pass membrane protein</topology>
    </subcellularLocation>
</comment>
<dbReference type="GO" id="GO:0005524">
    <property type="term" value="F:ATP binding"/>
    <property type="evidence" value="ECO:0007669"/>
    <property type="project" value="UniProtKB-KW"/>
</dbReference>
<feature type="transmembrane region" description="Helical" evidence="9">
    <location>
        <begin position="384"/>
        <end position="404"/>
    </location>
</feature>
<dbReference type="InterPro" id="IPR017871">
    <property type="entry name" value="ABC_transporter-like_CS"/>
</dbReference>
<reference evidence="11 12" key="1">
    <citation type="submission" date="2019-08" db="EMBL/GenBank/DDBJ databases">
        <authorList>
            <person name="Alioto T."/>
            <person name="Alioto T."/>
            <person name="Gomez Garrido J."/>
        </authorList>
    </citation>
    <scope>NUCLEOTIDE SEQUENCE [LARGE SCALE GENOMIC DNA]</scope>
</reference>
<organism evidence="11 12">
    <name type="scientific">Cinara cedri</name>
    <dbReference type="NCBI Taxonomy" id="506608"/>
    <lineage>
        <taxon>Eukaryota</taxon>
        <taxon>Metazoa</taxon>
        <taxon>Ecdysozoa</taxon>
        <taxon>Arthropoda</taxon>
        <taxon>Hexapoda</taxon>
        <taxon>Insecta</taxon>
        <taxon>Pterygota</taxon>
        <taxon>Neoptera</taxon>
        <taxon>Paraneoptera</taxon>
        <taxon>Hemiptera</taxon>
        <taxon>Sternorrhyncha</taxon>
        <taxon>Aphidomorpha</taxon>
        <taxon>Aphidoidea</taxon>
        <taxon>Aphididae</taxon>
        <taxon>Lachninae</taxon>
        <taxon>Cinara</taxon>
    </lineage>
</organism>
<evidence type="ECO:0000256" key="4">
    <source>
        <dbReference type="ARBA" id="ARBA00022692"/>
    </source>
</evidence>
<evidence type="ECO:0000313" key="11">
    <source>
        <dbReference type="EMBL" id="VVC39403.1"/>
    </source>
</evidence>
<dbReference type="FunFam" id="3.40.50.300:FF:001077">
    <property type="entry name" value="Uncharacterized protein, isoform A"/>
    <property type="match status" value="1"/>
</dbReference>
<dbReference type="PANTHER" id="PTHR48041">
    <property type="entry name" value="ABC TRANSPORTER G FAMILY MEMBER 28"/>
    <property type="match status" value="1"/>
</dbReference>
<evidence type="ECO:0000256" key="8">
    <source>
        <dbReference type="ARBA" id="ARBA00023136"/>
    </source>
</evidence>
<dbReference type="GO" id="GO:0016887">
    <property type="term" value="F:ATP hydrolysis activity"/>
    <property type="evidence" value="ECO:0007669"/>
    <property type="project" value="InterPro"/>
</dbReference>
<evidence type="ECO:0000256" key="1">
    <source>
        <dbReference type="ARBA" id="ARBA00004141"/>
    </source>
</evidence>
<evidence type="ECO:0000259" key="10">
    <source>
        <dbReference type="PROSITE" id="PS50893"/>
    </source>
</evidence>
<dbReference type="InterPro" id="IPR003439">
    <property type="entry name" value="ABC_transporter-like_ATP-bd"/>
</dbReference>
<proteinExistence type="inferred from homology"/>
<keyword evidence="6" id="KW-0067">ATP-binding</keyword>
<comment type="similarity">
    <text evidence="2">Belongs to the ABC transporter superfamily. ABCG family. Eye pigment precursor importer (TC 3.A.1.204) subfamily.</text>
</comment>
<evidence type="ECO:0000313" key="12">
    <source>
        <dbReference type="Proteomes" id="UP000325440"/>
    </source>
</evidence>
<evidence type="ECO:0000256" key="2">
    <source>
        <dbReference type="ARBA" id="ARBA00005814"/>
    </source>
</evidence>
<dbReference type="PANTHER" id="PTHR48041:SF78">
    <property type="entry name" value="ABC TRANSPORTER EXPRESSED IN TRACHEA, ISOFORM A"/>
    <property type="match status" value="1"/>
</dbReference>
<dbReference type="CDD" id="cd03213">
    <property type="entry name" value="ABCG_EPDR"/>
    <property type="match status" value="1"/>
</dbReference>
<keyword evidence="5" id="KW-0547">Nucleotide-binding</keyword>
<dbReference type="SUPFAM" id="SSF52540">
    <property type="entry name" value="P-loop containing nucleoside triphosphate hydrolases"/>
    <property type="match status" value="1"/>
</dbReference>
<feature type="transmembrane region" description="Helical" evidence="9">
    <location>
        <begin position="354"/>
        <end position="378"/>
    </location>
</feature>